<accession>A0A316U1G0</accession>
<organism evidence="2 3">
    <name type="scientific">Pseudomicrostroma glucosiphilum</name>
    <dbReference type="NCBI Taxonomy" id="1684307"/>
    <lineage>
        <taxon>Eukaryota</taxon>
        <taxon>Fungi</taxon>
        <taxon>Dikarya</taxon>
        <taxon>Basidiomycota</taxon>
        <taxon>Ustilaginomycotina</taxon>
        <taxon>Exobasidiomycetes</taxon>
        <taxon>Microstromatales</taxon>
        <taxon>Microstromatales incertae sedis</taxon>
        <taxon>Pseudomicrostroma</taxon>
    </lineage>
</organism>
<dbReference type="GeneID" id="37017054"/>
<evidence type="ECO:0000256" key="1">
    <source>
        <dbReference type="SAM" id="MobiDB-lite"/>
    </source>
</evidence>
<keyword evidence="3" id="KW-1185">Reference proteome</keyword>
<dbReference type="RefSeq" id="XP_025346372.1">
    <property type="nucleotide sequence ID" value="XM_025495320.1"/>
</dbReference>
<feature type="compositionally biased region" description="Basic residues" evidence="1">
    <location>
        <begin position="9"/>
        <end position="18"/>
    </location>
</feature>
<proteinExistence type="predicted"/>
<evidence type="ECO:0000313" key="2">
    <source>
        <dbReference type="EMBL" id="PWN19212.1"/>
    </source>
</evidence>
<protein>
    <submittedName>
        <fullName evidence="2">Uncharacterized protein</fullName>
    </submittedName>
</protein>
<dbReference type="Proteomes" id="UP000245942">
    <property type="component" value="Unassembled WGS sequence"/>
</dbReference>
<gene>
    <name evidence="2" type="ORF">BCV69DRAFT_47789</name>
</gene>
<dbReference type="EMBL" id="KZ819332">
    <property type="protein sequence ID" value="PWN19212.1"/>
    <property type="molecule type" value="Genomic_DNA"/>
</dbReference>
<sequence>MRLDDRGPCRRPPRHTPHFRVSFNSPVRVISRAQAPPPSRSRTHTFTQNVHSNGQDPIACEKVTTAILLFCLRSW</sequence>
<feature type="region of interest" description="Disordered" evidence="1">
    <location>
        <begin position="1"/>
        <end position="20"/>
    </location>
</feature>
<name>A0A316U1G0_9BASI</name>
<evidence type="ECO:0000313" key="3">
    <source>
        <dbReference type="Proteomes" id="UP000245942"/>
    </source>
</evidence>
<reference evidence="2 3" key="1">
    <citation type="journal article" date="2018" name="Mol. Biol. Evol.">
        <title>Broad Genomic Sampling Reveals a Smut Pathogenic Ancestry of the Fungal Clade Ustilaginomycotina.</title>
        <authorList>
            <person name="Kijpornyongpan T."/>
            <person name="Mondo S.J."/>
            <person name="Barry K."/>
            <person name="Sandor L."/>
            <person name="Lee J."/>
            <person name="Lipzen A."/>
            <person name="Pangilinan J."/>
            <person name="LaButti K."/>
            <person name="Hainaut M."/>
            <person name="Henrissat B."/>
            <person name="Grigoriev I.V."/>
            <person name="Spatafora J.W."/>
            <person name="Aime M.C."/>
        </authorList>
    </citation>
    <scope>NUCLEOTIDE SEQUENCE [LARGE SCALE GENOMIC DNA]</scope>
    <source>
        <strain evidence="2 3">MCA 4718</strain>
    </source>
</reference>
<dbReference type="AlphaFoldDB" id="A0A316U1G0"/>